<comment type="caution">
    <text evidence="1">The sequence shown here is derived from an EMBL/GenBank/DDBJ whole genome shotgun (WGS) entry which is preliminary data.</text>
</comment>
<accession>A0A081BAB5</accession>
<proteinExistence type="predicted"/>
<evidence type="ECO:0000313" key="1">
    <source>
        <dbReference type="EMBL" id="GAK44983.1"/>
    </source>
</evidence>
<name>A0A081BAB5_9HYPH</name>
<reference evidence="1 2" key="1">
    <citation type="submission" date="2014-07" db="EMBL/GenBank/DDBJ databases">
        <title>Tepidicaulis marinum gen. nov., sp. nov., a novel marine bacterium denitrifying nitrate to nitrous oxide strictly under microaerobic conditions.</title>
        <authorList>
            <person name="Takeuchi M."/>
            <person name="Yamagishi T."/>
            <person name="Kamagata Y."/>
            <person name="Oshima K."/>
            <person name="Hattori M."/>
            <person name="Katayama T."/>
            <person name="Hanada S."/>
            <person name="Tamaki H."/>
            <person name="Marumo K."/>
            <person name="Maeda H."/>
            <person name="Nedachi M."/>
            <person name="Iwasaki W."/>
            <person name="Suwa Y."/>
            <person name="Sakata S."/>
        </authorList>
    </citation>
    <scope>NUCLEOTIDE SEQUENCE [LARGE SCALE GENOMIC DNA]</scope>
    <source>
        <strain evidence="1 2">MA2</strain>
    </source>
</reference>
<keyword evidence="2" id="KW-1185">Reference proteome</keyword>
<organism evidence="1 2">
    <name type="scientific">Tepidicaulis marinus</name>
    <dbReference type="NCBI Taxonomy" id="1333998"/>
    <lineage>
        <taxon>Bacteria</taxon>
        <taxon>Pseudomonadati</taxon>
        <taxon>Pseudomonadota</taxon>
        <taxon>Alphaproteobacteria</taxon>
        <taxon>Hyphomicrobiales</taxon>
        <taxon>Parvibaculaceae</taxon>
        <taxon>Tepidicaulis</taxon>
    </lineage>
</organism>
<sequence length="53" mass="5364">MANALSYGRCILNDILCRLRFTRRLGTATAAPATIAKSSAGAVGAAAAGGKRK</sequence>
<dbReference type="AlphaFoldDB" id="A0A081BAB5"/>
<dbReference type="Proteomes" id="UP000028702">
    <property type="component" value="Unassembled WGS sequence"/>
</dbReference>
<protein>
    <submittedName>
        <fullName evidence="1">Uncharacterized protein</fullName>
    </submittedName>
</protein>
<gene>
    <name evidence="1" type="ORF">M2A_1482</name>
</gene>
<dbReference type="EMBL" id="BBIO01000006">
    <property type="protein sequence ID" value="GAK44983.1"/>
    <property type="molecule type" value="Genomic_DNA"/>
</dbReference>
<evidence type="ECO:0000313" key="2">
    <source>
        <dbReference type="Proteomes" id="UP000028702"/>
    </source>
</evidence>